<protein>
    <recommendedName>
        <fullName evidence="3">PA14 domain-containing protein</fullName>
    </recommendedName>
</protein>
<evidence type="ECO:0008006" key="3">
    <source>
        <dbReference type="Google" id="ProtNLM"/>
    </source>
</evidence>
<evidence type="ECO:0000313" key="2">
    <source>
        <dbReference type="Proteomes" id="UP001236663"/>
    </source>
</evidence>
<gene>
    <name evidence="1" type="ORF">QWZ15_07680</name>
</gene>
<keyword evidence="2" id="KW-1185">Reference proteome</keyword>
<proteinExistence type="predicted"/>
<dbReference type="EMBL" id="JAUFQS010000006">
    <property type="protein sequence ID" value="MDN3687703.1"/>
    <property type="molecule type" value="Genomic_DNA"/>
</dbReference>
<reference evidence="2" key="1">
    <citation type="journal article" date="2019" name="Int. J. Syst. Evol. Microbiol.">
        <title>The Global Catalogue of Microorganisms (GCM) 10K type strain sequencing project: providing services to taxonomists for standard genome sequencing and annotation.</title>
        <authorList>
            <consortium name="The Broad Institute Genomics Platform"/>
            <consortium name="The Broad Institute Genome Sequencing Center for Infectious Disease"/>
            <person name="Wu L."/>
            <person name="Ma J."/>
        </authorList>
    </citation>
    <scope>NUCLEOTIDE SEQUENCE [LARGE SCALE GENOMIC DNA]</scope>
    <source>
        <strain evidence="2">CECT 7706</strain>
    </source>
</reference>
<accession>A0ABT8C7V7</accession>
<name>A0ABT8C7V7_9BACT</name>
<evidence type="ECO:0000313" key="1">
    <source>
        <dbReference type="EMBL" id="MDN3687703.1"/>
    </source>
</evidence>
<sequence length="705" mass="79600">MRGFRQQIGNLSRSVIIGFCLSMGSFVQSQAQLACEGTLPANFTKPWVRPADNWDGYVFQLSPDYQPKSDWNRNFTGISGADRKYKGYLLRDGNHFLSTTGLAFDSRFSDYSIDGDSRDSDFFPTGTSQTVAGGCDTQLSNFGVILRSKKTIDEPGIYKVSVGSDDGSFFRMFENGSTSDLTPDVNGDPVAHDNWYKDGSDGYYNFVYNQNIRNYYIPFDGGESIWMDLHFYEKEGNNRLSFNFELYFGPGEVRNAGNETGVRSYCGIAPDPEPFESLGPAVFAEGTVPTYQWQYTSVENPSESDWISISGAAGLTYDIPAYDESIPENAWTGTRYYRRKAENTALDAEGNTLVNTFSSNVLEVTISVIEDLDQSAYGTNEWIGHVYSGAKNFDSENYLGRVTENAVLVQDFDYNGLPSSPVTFTPDYGCPFLTDRFSIRYKMRLDVEPGTLNFAIRADDGFRLSLDGGTTWMLSGQWESGGSTAQEYTAQFDVPDGVDQLDLVMEYYEEAGGNTMDFDYELVSLFLPLRWGSFEGQACGDNNCLSWVTLQEKNTSHFVMERSSDGFSWKELQEKIPSGGVTNGKVQYEAMDSTFESSWSYYRIRQVDRDGQSSYSEVIRVSNTQVIETILPFPNPTTDFVHFDEREEVLQAELISQDQRIRLEPDLEKIGKTRYRIDLRPYPGNHYLISLSTNKGKRTFKIFKR</sequence>
<comment type="caution">
    <text evidence="1">The sequence shown here is derived from an EMBL/GenBank/DDBJ whole genome shotgun (WGS) entry which is preliminary data.</text>
</comment>
<dbReference type="RefSeq" id="WP_163385030.1">
    <property type="nucleotide sequence ID" value="NZ_JAUFQS010000006.1"/>
</dbReference>
<dbReference type="Proteomes" id="UP001236663">
    <property type="component" value="Unassembled WGS sequence"/>
</dbReference>
<organism evidence="1 2">
    <name type="scientific">Cyclobacterium jeungdonense</name>
    <dbReference type="NCBI Taxonomy" id="708087"/>
    <lineage>
        <taxon>Bacteria</taxon>
        <taxon>Pseudomonadati</taxon>
        <taxon>Bacteroidota</taxon>
        <taxon>Cytophagia</taxon>
        <taxon>Cytophagales</taxon>
        <taxon>Cyclobacteriaceae</taxon>
        <taxon>Cyclobacterium</taxon>
    </lineage>
</organism>